<keyword evidence="2" id="KW-1185">Reference proteome</keyword>
<organism evidence="1">
    <name type="scientific">Medioppia subpectinata</name>
    <dbReference type="NCBI Taxonomy" id="1979941"/>
    <lineage>
        <taxon>Eukaryota</taxon>
        <taxon>Metazoa</taxon>
        <taxon>Ecdysozoa</taxon>
        <taxon>Arthropoda</taxon>
        <taxon>Chelicerata</taxon>
        <taxon>Arachnida</taxon>
        <taxon>Acari</taxon>
        <taxon>Acariformes</taxon>
        <taxon>Sarcoptiformes</taxon>
        <taxon>Oribatida</taxon>
        <taxon>Brachypylina</taxon>
        <taxon>Oppioidea</taxon>
        <taxon>Oppiidae</taxon>
        <taxon>Medioppia</taxon>
    </lineage>
</organism>
<dbReference type="Proteomes" id="UP000759131">
    <property type="component" value="Unassembled WGS sequence"/>
</dbReference>
<evidence type="ECO:0000313" key="2">
    <source>
        <dbReference type="Proteomes" id="UP000759131"/>
    </source>
</evidence>
<protein>
    <submittedName>
        <fullName evidence="1">Uncharacterized protein</fullName>
    </submittedName>
</protein>
<dbReference type="PANTHER" id="PTHR32046:SF11">
    <property type="entry name" value="IMMUNE-ASSOCIATED NUCLEOTIDE-BINDING PROTEIN 10-LIKE"/>
    <property type="match status" value="1"/>
</dbReference>
<dbReference type="AlphaFoldDB" id="A0A7R9L8L9"/>
<dbReference type="PANTHER" id="PTHR32046">
    <property type="entry name" value="G DOMAIN-CONTAINING PROTEIN"/>
    <property type="match status" value="1"/>
</dbReference>
<proteinExistence type="predicted"/>
<name>A0A7R9L8L9_9ACAR</name>
<dbReference type="OrthoDB" id="2386367at2759"/>
<feature type="non-terminal residue" evidence="1">
    <location>
        <position position="1"/>
    </location>
</feature>
<accession>A0A7R9L8L9</accession>
<evidence type="ECO:0000313" key="1">
    <source>
        <dbReference type="EMBL" id="CAD7636086.1"/>
    </source>
</evidence>
<sequence length="423" mass="47121">MPGDSGPALVSVLEKIQTKPPNVDIPYDENTIYCFDSESFRYLVASVPPNNIQFDPKYKSSYVESWDRSVTECKRLFHHIIQLPAHKVIDTISVNNAKQITHLLTKPLADILKNIADNVKQCEEHSVEINEFSGTIEELNNKLYIPSVEIISVPFDTPKTVCEADECCKPVSTNGVTKKHYHMFCPSTSYNQFTDGGILGKMGSLVCNLLADGAYRDLLRKPGESLPLWLIRFGLLSAKNIAKLFVGTDVCQCGHSYAKHRHLLYDTQTKVTQIYDETIGNQIESTKTAAQKKRQLIRKLDQRMAALEAESAVIAKAMALFACFMANSALTPVGDVYEDYVLQLLASERYATTTGADIEDTTARLEQMLTSYGAEKEQILSQMYGTFGGFQGTDITAAQINNCVDKLSKLNHSGPYISKMLKE</sequence>
<gene>
    <name evidence="1" type="ORF">OSB1V03_LOCUS16475</name>
</gene>
<reference evidence="1" key="1">
    <citation type="submission" date="2020-11" db="EMBL/GenBank/DDBJ databases">
        <authorList>
            <person name="Tran Van P."/>
        </authorList>
    </citation>
    <scope>NUCLEOTIDE SEQUENCE</scope>
</reference>
<dbReference type="EMBL" id="CAJPIZ010018402">
    <property type="protein sequence ID" value="CAG2116516.1"/>
    <property type="molecule type" value="Genomic_DNA"/>
</dbReference>
<dbReference type="EMBL" id="OC872977">
    <property type="protein sequence ID" value="CAD7636086.1"/>
    <property type="molecule type" value="Genomic_DNA"/>
</dbReference>